<gene>
    <name evidence="3" type="ORF">E8E12_001493</name>
</gene>
<keyword evidence="1" id="KW-0472">Membrane</keyword>
<dbReference type="Proteomes" id="UP000758155">
    <property type="component" value="Unassembled WGS sequence"/>
</dbReference>
<dbReference type="EMBL" id="SWKV01000065">
    <property type="protein sequence ID" value="KAF3034659.1"/>
    <property type="molecule type" value="Genomic_DNA"/>
</dbReference>
<comment type="caution">
    <text evidence="3">The sequence shown here is derived from an EMBL/GenBank/DDBJ whole genome shotgun (WGS) entry which is preliminary data.</text>
</comment>
<dbReference type="AlphaFoldDB" id="A0A9P5BXH8"/>
<keyword evidence="1" id="KW-0812">Transmembrane</keyword>
<feature type="transmembrane region" description="Helical" evidence="1">
    <location>
        <begin position="227"/>
        <end position="245"/>
    </location>
</feature>
<reference evidence="3" key="1">
    <citation type="submission" date="2019-04" db="EMBL/GenBank/DDBJ databases">
        <title>Sequencing of skin fungus with MAO and IRED activity.</title>
        <authorList>
            <person name="Marsaioli A.J."/>
            <person name="Bonatto J.M.C."/>
            <person name="Reis Junior O."/>
        </authorList>
    </citation>
    <scope>NUCLEOTIDE SEQUENCE</scope>
    <source>
        <strain evidence="3">28M1</strain>
    </source>
</reference>
<evidence type="ECO:0000256" key="1">
    <source>
        <dbReference type="SAM" id="Phobius"/>
    </source>
</evidence>
<dbReference type="PANTHER" id="PTHR34502:SF3">
    <property type="entry name" value="DUF6594 DOMAIN-CONTAINING PROTEIN"/>
    <property type="match status" value="1"/>
</dbReference>
<protein>
    <recommendedName>
        <fullName evidence="2">DUF6594 domain-containing protein</fullName>
    </recommendedName>
</protein>
<evidence type="ECO:0000313" key="3">
    <source>
        <dbReference type="EMBL" id="KAF3034659.1"/>
    </source>
</evidence>
<evidence type="ECO:0000259" key="2">
    <source>
        <dbReference type="Pfam" id="PF20237"/>
    </source>
</evidence>
<sequence length="284" mass="32208">MASAANSTRPQYIEDKYRDGYPRFAALVGAHSPFFFSRRFNRLRARLLLLKQDKLSQLEEKLDKIDQNETFPIFLGVSRLDANAERLSTLAAIEASLDDYDKFVQSSRNMLSLDAAETRDIESLQHWVAGNGTVARKETEYLEHSRELARLAPLRDTALFRVEIWVEDVLIRCYQGFRKDPHYDLSKDPNVYLYSGPLIKRIARVLLLSLITSLLLMPVIICNVTDTTSIRIVIVMVSTIIYLSILAELTQSKTMELVVAGATYATVLIVFVSGTDEIRPLKSS</sequence>
<feature type="domain" description="DUF6594" evidence="2">
    <location>
        <begin position="21"/>
        <end position="268"/>
    </location>
</feature>
<keyword evidence="4" id="KW-1185">Reference proteome</keyword>
<feature type="transmembrane region" description="Helical" evidence="1">
    <location>
        <begin position="202"/>
        <end position="221"/>
    </location>
</feature>
<dbReference type="PANTHER" id="PTHR34502">
    <property type="entry name" value="DUF6594 DOMAIN-CONTAINING PROTEIN-RELATED"/>
    <property type="match status" value="1"/>
</dbReference>
<dbReference type="Pfam" id="PF20237">
    <property type="entry name" value="DUF6594"/>
    <property type="match status" value="1"/>
</dbReference>
<feature type="transmembrane region" description="Helical" evidence="1">
    <location>
        <begin position="257"/>
        <end position="274"/>
    </location>
</feature>
<proteinExistence type="predicted"/>
<organism evidence="3 4">
    <name type="scientific">Didymella heteroderae</name>
    <dbReference type="NCBI Taxonomy" id="1769908"/>
    <lineage>
        <taxon>Eukaryota</taxon>
        <taxon>Fungi</taxon>
        <taxon>Dikarya</taxon>
        <taxon>Ascomycota</taxon>
        <taxon>Pezizomycotina</taxon>
        <taxon>Dothideomycetes</taxon>
        <taxon>Pleosporomycetidae</taxon>
        <taxon>Pleosporales</taxon>
        <taxon>Pleosporineae</taxon>
        <taxon>Didymellaceae</taxon>
        <taxon>Didymella</taxon>
    </lineage>
</organism>
<accession>A0A9P5BXH8</accession>
<keyword evidence="1" id="KW-1133">Transmembrane helix</keyword>
<name>A0A9P5BXH8_9PLEO</name>
<evidence type="ECO:0000313" key="4">
    <source>
        <dbReference type="Proteomes" id="UP000758155"/>
    </source>
</evidence>
<dbReference type="OrthoDB" id="5341582at2759"/>
<dbReference type="InterPro" id="IPR046529">
    <property type="entry name" value="DUF6594"/>
</dbReference>